<dbReference type="EMBL" id="VIWT01000001">
    <property type="protein sequence ID" value="TWF99892.1"/>
    <property type="molecule type" value="Genomic_DNA"/>
</dbReference>
<sequence length="321" mass="35425">MMPRQTVHTTQPDPRLPELKALIQGWLTTSRLVDDVDAFLGHGYVDLCLHAWPDASSARLDLPARWAVWTWAVDDYLDTQDLSHAEVWQFAREVSRAISGGALTGEIHPAVAALVPLATATRTLMPDTWWHAYQGELVGWIVAVEHKLAEFVRPGRIPSPREYQALRPADGGMVLAARWTQLATATVPDQRHARRVQGILEAFSKVGCLANDLRASDGEVFSLISVLAESEGVTIRGARHRATVQLAVEWERWESTCSALQEDAEEPPAAPVVITSPLGVEVIVNTPRVVRGLDQFLRALLPWTETSARYATPAATEARSR</sequence>
<evidence type="ECO:0000313" key="1">
    <source>
        <dbReference type="EMBL" id="TWF99892.1"/>
    </source>
</evidence>
<dbReference type="RefSeq" id="WP_145906075.1">
    <property type="nucleotide sequence ID" value="NZ_BAAAMZ010000021.1"/>
</dbReference>
<protein>
    <recommendedName>
        <fullName evidence="3">Terpene synthase family protein</fullName>
    </recommendedName>
</protein>
<name>A0A561UKK6_9ACTN</name>
<evidence type="ECO:0008006" key="3">
    <source>
        <dbReference type="Google" id="ProtNLM"/>
    </source>
</evidence>
<dbReference type="AlphaFoldDB" id="A0A561UKK6"/>
<keyword evidence="2" id="KW-1185">Reference proteome</keyword>
<dbReference type="Proteomes" id="UP000317940">
    <property type="component" value="Unassembled WGS sequence"/>
</dbReference>
<dbReference type="Gene3D" id="1.10.600.10">
    <property type="entry name" value="Farnesyl Diphosphate Synthase"/>
    <property type="match status" value="1"/>
</dbReference>
<proteinExistence type="predicted"/>
<dbReference type="OrthoDB" id="4337823at2"/>
<reference evidence="1 2" key="1">
    <citation type="submission" date="2019-06" db="EMBL/GenBank/DDBJ databases">
        <title>Sequencing the genomes of 1000 actinobacteria strains.</title>
        <authorList>
            <person name="Klenk H.-P."/>
        </authorList>
    </citation>
    <scope>NUCLEOTIDE SEQUENCE [LARGE SCALE GENOMIC DNA]</scope>
    <source>
        <strain evidence="1 2">DSM 44826</strain>
    </source>
</reference>
<evidence type="ECO:0000313" key="2">
    <source>
        <dbReference type="Proteomes" id="UP000317940"/>
    </source>
</evidence>
<dbReference type="InterPro" id="IPR008949">
    <property type="entry name" value="Isoprenoid_synthase_dom_sf"/>
</dbReference>
<comment type="caution">
    <text evidence="1">The sequence shown here is derived from an EMBL/GenBank/DDBJ whole genome shotgun (WGS) entry which is preliminary data.</text>
</comment>
<accession>A0A561UKK6</accession>
<dbReference type="Pfam" id="PF19086">
    <property type="entry name" value="Terpene_syn_C_2"/>
    <property type="match status" value="1"/>
</dbReference>
<gene>
    <name evidence="1" type="ORF">FHX73_113752</name>
</gene>
<organism evidence="1 2">
    <name type="scientific">Kitasatospora viridis</name>
    <dbReference type="NCBI Taxonomy" id="281105"/>
    <lineage>
        <taxon>Bacteria</taxon>
        <taxon>Bacillati</taxon>
        <taxon>Actinomycetota</taxon>
        <taxon>Actinomycetes</taxon>
        <taxon>Kitasatosporales</taxon>
        <taxon>Streptomycetaceae</taxon>
        <taxon>Kitasatospora</taxon>
    </lineage>
</organism>
<dbReference type="SUPFAM" id="SSF48576">
    <property type="entry name" value="Terpenoid synthases"/>
    <property type="match status" value="1"/>
</dbReference>